<dbReference type="AlphaFoldDB" id="A0A8J6BAY0"/>
<dbReference type="Pfam" id="PF00822">
    <property type="entry name" value="PMP22_Claudin"/>
    <property type="match status" value="3"/>
</dbReference>
<keyword evidence="3" id="KW-1003">Cell membrane</keyword>
<evidence type="ECO:0000256" key="15">
    <source>
        <dbReference type="SAM" id="Phobius"/>
    </source>
</evidence>
<keyword evidence="6 15" id="KW-1133">Transmembrane helix</keyword>
<dbReference type="Gene3D" id="1.20.140.150">
    <property type="match status" value="3"/>
</dbReference>
<feature type="transmembrane region" description="Helical" evidence="15">
    <location>
        <begin position="567"/>
        <end position="590"/>
    </location>
</feature>
<dbReference type="PANTHER" id="PTHR10671:SF34">
    <property type="entry name" value="PROTEIN NKG7"/>
    <property type="match status" value="1"/>
</dbReference>
<accession>A0A8J6BAY0</accession>
<evidence type="ECO:0000256" key="9">
    <source>
        <dbReference type="ARBA" id="ARBA00023228"/>
    </source>
</evidence>
<sequence length="881" mass="93979">SQPDTSPCELLFTAQPPLYEPVRAPLRPRRTRLTASRLTASIMEPWRTLALLAGSMGLTCMLVALSTDFWFAAVGPGGLAHSGLWPRDRTNSVNGYIRVTQSFTILSALLGLVSVGFLVLSCIPSLSAPGHGPLVSCITGFAAALCATVAMAVYTSERWRQDTKPDIQSFFSWSFHLGWVATVLLYCTGGFSLAAHRVGPAPGYESMKSHRHRTGGRRMGEEVKLQGAWAGRGAAAGAWVGQEHEEKGRLLLLALFFGVAGTPFLYSRGLSGQQEEGGGDYPGKPPPSRQTPQPASLHSRDLPGTPNTSCPFQTPQTRQRRPWSPKALMRAGLPPSRAGPPEAPHSTDVSLAPFPPLLAELNLLPRPCSGATTRSPAPIILAPSPPGFCAVSLLTQLTPQAVASLHKKESCSAPGRPSAPTDHLLDAPSSLTSSRKPWSENPDNKPLVNHMTHSRSPPTLGVFHLTRLTASRLTASIMEPWRPLALLAGSMGLTCMLVALSTDFWFVAVGPGFSAHLGLWPRDRTDSVNGYIRVTQSFTILSALLGLVSVGFLVLSCIPSLSAPGHGPLVSCITGFAAALCATVAMAVYTSERWRQDTKPDIQSFFSWSFHLGWVATVLLYCTAQMAGGEASVPSGSLRKEEGGFGFRRDPEGGGSPDSQKLGLGVALWGTEGSVERGVSQERAQPTPPLWPPGRLPGMGVKRSLQSGGTILGFLANVVTIISTASNYWIQHHGGHSGLWQECNHGACSNIPCQILWRREGRAVAEGPLSPAMLAVTGACMVLSAGCSIVGLVMAVRILCHEGNSRGQATSIVFFLCGLLLLVALTGYTAKNAWRNDVFFSWSYFSGWLALPFSILAGFCFMLADMIVQSTDAISGFPVCL</sequence>
<evidence type="ECO:0000256" key="13">
    <source>
        <dbReference type="ARBA" id="ARBA00077660"/>
    </source>
</evidence>
<keyword evidence="9" id="KW-0458">Lysosome</keyword>
<protein>
    <recommendedName>
        <fullName evidence="12">Protein NKG7</fullName>
    </recommendedName>
    <alternativeName>
        <fullName evidence="13">Natural killer cell protein 7</fullName>
    </alternativeName>
</protein>
<dbReference type="FunFam" id="1.20.140.150:FF:000033">
    <property type="entry name" value="Natural killer cell granule protein 7"/>
    <property type="match status" value="1"/>
</dbReference>
<dbReference type="PANTHER" id="PTHR10671">
    <property type="entry name" value="EPITHELIAL MEMBRANE PROTEIN-RELATED"/>
    <property type="match status" value="1"/>
</dbReference>
<evidence type="ECO:0000256" key="2">
    <source>
        <dbReference type="ARBA" id="ARBA00006864"/>
    </source>
</evidence>
<feature type="non-terminal residue" evidence="16">
    <location>
        <position position="881"/>
    </location>
</feature>
<evidence type="ECO:0000256" key="11">
    <source>
        <dbReference type="ARBA" id="ARBA00060442"/>
    </source>
</evidence>
<evidence type="ECO:0000256" key="1">
    <source>
        <dbReference type="ARBA" id="ARBA00004651"/>
    </source>
</evidence>
<evidence type="ECO:0000313" key="17">
    <source>
        <dbReference type="Proteomes" id="UP000700334"/>
    </source>
</evidence>
<evidence type="ECO:0000256" key="8">
    <source>
        <dbReference type="ARBA" id="ARBA00023198"/>
    </source>
</evidence>
<feature type="compositionally biased region" description="Polar residues" evidence="14">
    <location>
        <begin position="305"/>
        <end position="317"/>
    </location>
</feature>
<dbReference type="EMBL" id="JAGFMF010011469">
    <property type="protein sequence ID" value="KAG8521479.1"/>
    <property type="molecule type" value="Genomic_DNA"/>
</dbReference>
<dbReference type="GO" id="GO:0042832">
    <property type="term" value="P:defense response to protozoan"/>
    <property type="evidence" value="ECO:0007669"/>
    <property type="project" value="UniProtKB-ARBA"/>
</dbReference>
<comment type="similarity">
    <text evidence="2">Belongs to the PMP-22/EMP/MP20 family.</text>
</comment>
<feature type="region of interest" description="Disordered" evidence="14">
    <location>
        <begin position="408"/>
        <end position="450"/>
    </location>
</feature>
<dbReference type="GO" id="GO:0101004">
    <property type="term" value="C:cytolytic granule membrane"/>
    <property type="evidence" value="ECO:0007669"/>
    <property type="project" value="UniProtKB-SubCell"/>
</dbReference>
<keyword evidence="4 15" id="KW-0812">Transmembrane</keyword>
<feature type="transmembrane region" description="Helical" evidence="15">
    <location>
        <begin position="772"/>
        <end position="800"/>
    </location>
</feature>
<reference evidence="16" key="1">
    <citation type="journal article" date="2021" name="Evol. Appl.">
        <title>The genome of the Pyrenean desman and the effects of bottlenecks and inbreeding on the genomic landscape of an endangered species.</title>
        <authorList>
            <person name="Escoda L."/>
            <person name="Castresana J."/>
        </authorList>
    </citation>
    <scope>NUCLEOTIDE SEQUENCE</scope>
    <source>
        <strain evidence="16">IBE-C5619</strain>
    </source>
</reference>
<dbReference type="GO" id="GO:0005886">
    <property type="term" value="C:plasma membrane"/>
    <property type="evidence" value="ECO:0007669"/>
    <property type="project" value="UniProtKB-SubCell"/>
</dbReference>
<evidence type="ECO:0000256" key="14">
    <source>
        <dbReference type="SAM" id="MobiDB-lite"/>
    </source>
</evidence>
<comment type="function">
    <text evidence="10">Regulates cytotoxic granule exocytosis in effector lymphocytes, thus acting as a critical mediator of inflammation in a broad range of infectious and non-infectious diseases. Essential for cytotoxic degranulation of natural killer (NK) cells and CD8(+) T-cells and for the activation of CD4(+) T-cells following infection. Plays a critical role in CD8(+) T-cell and NK cell-mediated cytolysis of target cells and contributes to the cytolytic activity via the perforin/granzyme pathway by enhancing exocytosis of LAMP1-carrying lytic granules. Contributes to NK cell-mediated control of cancer metastasis.</text>
</comment>
<evidence type="ECO:0000256" key="12">
    <source>
        <dbReference type="ARBA" id="ARBA00070705"/>
    </source>
</evidence>
<feature type="transmembrane region" description="Helical" evidence="15">
    <location>
        <begin position="95"/>
        <end position="120"/>
    </location>
</feature>
<feature type="transmembrane region" description="Helical" evidence="15">
    <location>
        <begin position="484"/>
        <end position="510"/>
    </location>
</feature>
<gene>
    <name evidence="16" type="ORF">J0S82_018013</name>
</gene>
<dbReference type="OrthoDB" id="9427654at2759"/>
<dbReference type="InterPro" id="IPR050579">
    <property type="entry name" value="PMP-22/EMP/MP20-like"/>
</dbReference>
<evidence type="ECO:0000256" key="5">
    <source>
        <dbReference type="ARBA" id="ARBA00022852"/>
    </source>
</evidence>
<keyword evidence="8" id="KW-0395">Inflammatory response</keyword>
<feature type="transmembrane region" description="Helical" evidence="15">
    <location>
        <begin position="842"/>
        <end position="864"/>
    </location>
</feature>
<feature type="transmembrane region" description="Helical" evidence="15">
    <location>
        <begin position="49"/>
        <end position="74"/>
    </location>
</feature>
<feature type="region of interest" description="Disordered" evidence="14">
    <location>
        <begin position="678"/>
        <end position="698"/>
    </location>
</feature>
<feature type="region of interest" description="Disordered" evidence="14">
    <location>
        <begin position="269"/>
        <end position="351"/>
    </location>
</feature>
<feature type="transmembrane region" description="Helical" evidence="15">
    <location>
        <begin position="132"/>
        <end position="154"/>
    </location>
</feature>
<keyword evidence="7 15" id="KW-0472">Membrane</keyword>
<evidence type="ECO:0000256" key="6">
    <source>
        <dbReference type="ARBA" id="ARBA00022989"/>
    </source>
</evidence>
<keyword evidence="17" id="KW-1185">Reference proteome</keyword>
<feature type="compositionally biased region" description="Pro residues" evidence="14">
    <location>
        <begin position="686"/>
        <end position="695"/>
    </location>
</feature>
<evidence type="ECO:0000256" key="4">
    <source>
        <dbReference type="ARBA" id="ARBA00022692"/>
    </source>
</evidence>
<comment type="caution">
    <text evidence="16">The sequence shown here is derived from an EMBL/GenBank/DDBJ whole genome shotgun (WGS) entry which is preliminary data.</text>
</comment>
<feature type="transmembrane region" description="Helical" evidence="15">
    <location>
        <begin position="812"/>
        <end position="830"/>
    </location>
</feature>
<name>A0A8J6BAY0_GALPY</name>
<organism evidence="16 17">
    <name type="scientific">Galemys pyrenaicus</name>
    <name type="common">Iberian desman</name>
    <name type="synonym">Pyrenean desman</name>
    <dbReference type="NCBI Taxonomy" id="202257"/>
    <lineage>
        <taxon>Eukaryota</taxon>
        <taxon>Metazoa</taxon>
        <taxon>Chordata</taxon>
        <taxon>Craniata</taxon>
        <taxon>Vertebrata</taxon>
        <taxon>Euteleostomi</taxon>
        <taxon>Mammalia</taxon>
        <taxon>Eutheria</taxon>
        <taxon>Laurasiatheria</taxon>
        <taxon>Eulipotyphla</taxon>
        <taxon>Talpidae</taxon>
        <taxon>Galemys</taxon>
    </lineage>
</organism>
<dbReference type="Proteomes" id="UP000700334">
    <property type="component" value="Unassembled WGS sequence"/>
</dbReference>
<feature type="transmembrane region" description="Helical" evidence="15">
    <location>
        <begin position="530"/>
        <end position="555"/>
    </location>
</feature>
<evidence type="ECO:0000256" key="10">
    <source>
        <dbReference type="ARBA" id="ARBA00059714"/>
    </source>
</evidence>
<evidence type="ECO:0000256" key="7">
    <source>
        <dbReference type="ARBA" id="ARBA00023136"/>
    </source>
</evidence>
<proteinExistence type="inferred from homology"/>
<evidence type="ECO:0000313" key="16">
    <source>
        <dbReference type="EMBL" id="KAG8521479.1"/>
    </source>
</evidence>
<comment type="subcellular location">
    <subcellularLocation>
        <location evidence="1">Cell membrane</location>
        <topology evidence="1">Multi-pass membrane protein</topology>
    </subcellularLocation>
    <subcellularLocation>
        <location evidence="11">Cytolytic granule membrane</location>
        <topology evidence="11">Multi-pass membrane protein</topology>
    </subcellularLocation>
</comment>
<evidence type="ECO:0000256" key="3">
    <source>
        <dbReference type="ARBA" id="ARBA00022475"/>
    </source>
</evidence>
<dbReference type="GO" id="GO:0031640">
    <property type="term" value="P:killing of cells of another organism"/>
    <property type="evidence" value="ECO:0007669"/>
    <property type="project" value="UniProtKB-KW"/>
</dbReference>
<feature type="transmembrane region" description="Helical" evidence="15">
    <location>
        <begin position="709"/>
        <end position="730"/>
    </location>
</feature>
<dbReference type="InterPro" id="IPR004031">
    <property type="entry name" value="PMP22/EMP/MP20/Claudin"/>
</dbReference>
<keyword evidence="5" id="KW-0204">Cytolysis</keyword>
<feature type="transmembrane region" description="Helical" evidence="15">
    <location>
        <begin position="175"/>
        <end position="195"/>
    </location>
</feature>
<dbReference type="GO" id="GO:0006954">
    <property type="term" value="P:inflammatory response"/>
    <property type="evidence" value="ECO:0007669"/>
    <property type="project" value="UniProtKB-KW"/>
</dbReference>